<proteinExistence type="inferred from homology"/>
<dbReference type="EC" id="1.3.1.70" evidence="3"/>
<keyword evidence="6" id="KW-0521">NADP</keyword>
<protein>
    <recommendedName>
        <fullName evidence="18">Delta(14)-sterol reductase</fullName>
        <ecNumber evidence="3">1.3.1.70</ecNumber>
    </recommendedName>
    <alternativeName>
        <fullName evidence="15">C-14 sterol reductase</fullName>
    </alternativeName>
    <alternativeName>
        <fullName evidence="16">Sterol C14-reductase</fullName>
    </alternativeName>
</protein>
<evidence type="ECO:0000256" key="15">
    <source>
        <dbReference type="ARBA" id="ARBA00030165"/>
    </source>
</evidence>
<evidence type="ECO:0000256" key="20">
    <source>
        <dbReference type="SAM" id="Phobius"/>
    </source>
</evidence>
<evidence type="ECO:0000256" key="1">
    <source>
        <dbReference type="ARBA" id="ARBA00004141"/>
    </source>
</evidence>
<evidence type="ECO:0000256" key="11">
    <source>
        <dbReference type="ARBA" id="ARBA00023098"/>
    </source>
</evidence>
<evidence type="ECO:0000256" key="17">
    <source>
        <dbReference type="ARBA" id="ARBA00060577"/>
    </source>
</evidence>
<evidence type="ECO:0000256" key="2">
    <source>
        <dbReference type="ARBA" id="ARBA00005402"/>
    </source>
</evidence>
<evidence type="ECO:0000256" key="9">
    <source>
        <dbReference type="ARBA" id="ARBA00023002"/>
    </source>
</evidence>
<feature type="transmembrane region" description="Helical" evidence="20">
    <location>
        <begin position="416"/>
        <end position="433"/>
    </location>
</feature>
<dbReference type="GO" id="GO:0050613">
    <property type="term" value="F:Delta14-sterol reductase activity"/>
    <property type="evidence" value="ECO:0007669"/>
    <property type="project" value="UniProtKB-EC"/>
</dbReference>
<comment type="subcellular location">
    <subcellularLocation>
        <location evidence="1">Membrane</location>
        <topology evidence="1">Multi-pass membrane protein</topology>
    </subcellularLocation>
</comment>
<keyword evidence="8 20" id="KW-1133">Transmembrane helix</keyword>
<dbReference type="EMBL" id="BEYU01000137">
    <property type="protein sequence ID" value="GBG32972.1"/>
    <property type="molecule type" value="Genomic_DNA"/>
</dbReference>
<evidence type="ECO:0000313" key="22">
    <source>
        <dbReference type="Proteomes" id="UP000241890"/>
    </source>
</evidence>
<evidence type="ECO:0000256" key="8">
    <source>
        <dbReference type="ARBA" id="ARBA00022989"/>
    </source>
</evidence>
<feature type="transmembrane region" description="Helical" evidence="20">
    <location>
        <begin position="136"/>
        <end position="155"/>
    </location>
</feature>
<sequence>MAPTRRARTRSSASLKADEVAKSPAHGSGTQDAVSKEDHFEFGGPIGALGIMFLLPCVILFLFIAASKDYKFVLTNYKGLLDQLPKKVDQVWEGEAFIVILIWFSFHVLLERVLYCNVVEGTVLRDGTRLKYRLSGHLAFWVTYLVLAHGNLGVIENDPSKVNLHPFPLEYIYDHYLQLAMGAVTFSMGLSVYLFSKSFRKGAMLAEGGDTSSHLYNFFIGRELNPRIGSFDLKEFCELRPGLIGWATINAGCAFKQYQLNGHISTAMLLINIFQGIYVWDSLYHERAILSTMDITTDGFGFMLAFGDLAWVPFTYSLQARFLVENDPGLSPLQLALITLLFAASYYAFRSSNSEKDAFRRDPNGSDVQHLKTMPTARGRKLLISGWWGFARKINYTADLCMGLSWCLLTGFHTPVTYFYFIYFFILLVHRAFRDDHSCSQKYGADWEKYKSHVPYLFIPGVI</sequence>
<keyword evidence="7" id="KW-0752">Steroid biosynthesis</keyword>
<dbReference type="GO" id="GO:0005789">
    <property type="term" value="C:endoplasmic reticulum membrane"/>
    <property type="evidence" value="ECO:0007669"/>
    <property type="project" value="TreeGrafter"/>
</dbReference>
<name>A0A2R5GQ17_9STRA</name>
<gene>
    <name evidence="21" type="ORF">FCC1311_000581</name>
</gene>
<comment type="similarity">
    <text evidence="2">Belongs to the ERG4/ERG24 family.</text>
</comment>
<dbReference type="GO" id="GO:0016126">
    <property type="term" value="P:sterol biosynthetic process"/>
    <property type="evidence" value="ECO:0007669"/>
    <property type="project" value="UniProtKB-KW"/>
</dbReference>
<dbReference type="Proteomes" id="UP000241890">
    <property type="component" value="Unassembled WGS sequence"/>
</dbReference>
<evidence type="ECO:0000256" key="16">
    <source>
        <dbReference type="ARBA" id="ARBA00031227"/>
    </source>
</evidence>
<feature type="transmembrane region" description="Helical" evidence="20">
    <location>
        <begin position="300"/>
        <end position="318"/>
    </location>
</feature>
<keyword evidence="12 20" id="KW-0472">Membrane</keyword>
<dbReference type="PANTHER" id="PTHR21257">
    <property type="entry name" value="DELTA(14)-STEROL REDUCTASE"/>
    <property type="match status" value="1"/>
</dbReference>
<dbReference type="PANTHER" id="PTHR21257:SF52">
    <property type="entry name" value="DELTA(14)-STEROL REDUCTASE TM7SF2"/>
    <property type="match status" value="1"/>
</dbReference>
<feature type="transmembrane region" description="Helical" evidence="20">
    <location>
        <begin position="175"/>
        <end position="195"/>
    </location>
</feature>
<dbReference type="OrthoDB" id="5326588at2759"/>
<keyword evidence="10" id="KW-0756">Sterol biosynthesis</keyword>
<dbReference type="PROSITE" id="PS01018">
    <property type="entry name" value="STEROL_REDUCT_2"/>
    <property type="match status" value="1"/>
</dbReference>
<evidence type="ECO:0000256" key="5">
    <source>
        <dbReference type="ARBA" id="ARBA00022692"/>
    </source>
</evidence>
<comment type="caution">
    <text evidence="21">The sequence shown here is derived from an EMBL/GenBank/DDBJ whole genome shotgun (WGS) entry which is preliminary data.</text>
</comment>
<evidence type="ECO:0000256" key="4">
    <source>
        <dbReference type="ARBA" id="ARBA00022516"/>
    </source>
</evidence>
<evidence type="ECO:0000256" key="12">
    <source>
        <dbReference type="ARBA" id="ARBA00023136"/>
    </source>
</evidence>
<organism evidence="21 22">
    <name type="scientific">Hondaea fermentalgiana</name>
    <dbReference type="NCBI Taxonomy" id="2315210"/>
    <lineage>
        <taxon>Eukaryota</taxon>
        <taxon>Sar</taxon>
        <taxon>Stramenopiles</taxon>
        <taxon>Bigyra</taxon>
        <taxon>Labyrinthulomycetes</taxon>
        <taxon>Thraustochytrida</taxon>
        <taxon>Thraustochytriidae</taxon>
        <taxon>Hondaea</taxon>
    </lineage>
</organism>
<dbReference type="InterPro" id="IPR018083">
    <property type="entry name" value="Sterol_reductase_CS"/>
</dbReference>
<keyword evidence="4" id="KW-0444">Lipid biosynthesis</keyword>
<feature type="transmembrane region" description="Helical" evidence="20">
    <location>
        <begin position="96"/>
        <end position="115"/>
    </location>
</feature>
<feature type="transmembrane region" description="Helical" evidence="20">
    <location>
        <begin position="46"/>
        <end position="66"/>
    </location>
</feature>
<evidence type="ECO:0000256" key="10">
    <source>
        <dbReference type="ARBA" id="ARBA00023011"/>
    </source>
</evidence>
<feature type="region of interest" description="Disordered" evidence="19">
    <location>
        <begin position="1"/>
        <end position="34"/>
    </location>
</feature>
<evidence type="ECO:0000313" key="21">
    <source>
        <dbReference type="EMBL" id="GBG32972.1"/>
    </source>
</evidence>
<comment type="pathway">
    <text evidence="17">Steroid biosynthesis.</text>
</comment>
<keyword evidence="9" id="KW-0560">Oxidoreductase</keyword>
<evidence type="ECO:0000256" key="14">
    <source>
        <dbReference type="ARBA" id="ARBA00023221"/>
    </source>
</evidence>
<evidence type="ECO:0000256" key="19">
    <source>
        <dbReference type="SAM" id="MobiDB-lite"/>
    </source>
</evidence>
<feature type="transmembrane region" description="Helical" evidence="20">
    <location>
        <begin position="260"/>
        <end position="280"/>
    </location>
</feature>
<evidence type="ECO:0000256" key="6">
    <source>
        <dbReference type="ARBA" id="ARBA00022857"/>
    </source>
</evidence>
<dbReference type="AlphaFoldDB" id="A0A2R5GQ17"/>
<dbReference type="InterPro" id="IPR001171">
    <property type="entry name" value="ERG24_DHCR-like"/>
</dbReference>
<keyword evidence="13" id="KW-1207">Sterol metabolism</keyword>
<keyword evidence="11" id="KW-0443">Lipid metabolism</keyword>
<dbReference type="Gene3D" id="1.20.120.1630">
    <property type="match status" value="1"/>
</dbReference>
<dbReference type="FunFam" id="1.20.120.1630:FF:000011">
    <property type="entry name" value="Delta(14)-sterol reductase"/>
    <property type="match status" value="1"/>
</dbReference>
<keyword evidence="5 20" id="KW-0812">Transmembrane</keyword>
<evidence type="ECO:0000256" key="18">
    <source>
        <dbReference type="ARBA" id="ARBA00069705"/>
    </source>
</evidence>
<reference evidence="21 22" key="1">
    <citation type="submission" date="2017-12" db="EMBL/GenBank/DDBJ databases">
        <title>Sequencing, de novo assembly and annotation of complete genome of a new Thraustochytrid species, strain FCC1311.</title>
        <authorList>
            <person name="Sedici K."/>
            <person name="Godart F."/>
            <person name="Aiese Cigliano R."/>
            <person name="Sanseverino W."/>
            <person name="Barakat M."/>
            <person name="Ortet P."/>
            <person name="Marechal E."/>
            <person name="Cagnac O."/>
            <person name="Amato A."/>
        </authorList>
    </citation>
    <scope>NUCLEOTIDE SEQUENCE [LARGE SCALE GENOMIC DNA]</scope>
</reference>
<keyword evidence="14" id="KW-0753">Steroid metabolism</keyword>
<dbReference type="InParanoid" id="A0A2R5GQ17"/>
<evidence type="ECO:0000256" key="13">
    <source>
        <dbReference type="ARBA" id="ARBA00023166"/>
    </source>
</evidence>
<feature type="transmembrane region" description="Helical" evidence="20">
    <location>
        <begin position="330"/>
        <end position="349"/>
    </location>
</feature>
<dbReference type="Pfam" id="PF01222">
    <property type="entry name" value="ERG4_ERG24"/>
    <property type="match status" value="1"/>
</dbReference>
<keyword evidence="22" id="KW-1185">Reference proteome</keyword>
<evidence type="ECO:0000256" key="7">
    <source>
        <dbReference type="ARBA" id="ARBA00022955"/>
    </source>
</evidence>
<accession>A0A2R5GQ17</accession>
<evidence type="ECO:0000256" key="3">
    <source>
        <dbReference type="ARBA" id="ARBA00012413"/>
    </source>
</evidence>